<accession>A0A8T4H5G3</accession>
<proteinExistence type="predicted"/>
<keyword evidence="1" id="KW-0732">Signal</keyword>
<evidence type="ECO:0000313" key="3">
    <source>
        <dbReference type="Proteomes" id="UP000679691"/>
    </source>
</evidence>
<name>A0A8T4H5G3_9SPHI</name>
<keyword evidence="3" id="KW-1185">Reference proteome</keyword>
<comment type="caution">
    <text evidence="2">The sequence shown here is derived from an EMBL/GenBank/DDBJ whole genome shotgun (WGS) entry which is preliminary data.</text>
</comment>
<evidence type="ECO:0000313" key="2">
    <source>
        <dbReference type="EMBL" id="MBP3942069.1"/>
    </source>
</evidence>
<gene>
    <name evidence="2" type="ORF">J5U18_00570</name>
</gene>
<sequence>MQQKKVLFALLLIICCFMTSCTEQATTRQTQGKYSLFTMNKDLGNTLLITDNISSDSLAINPHGITVPNTDFDRSVIVHKGYYYQIDAINEVFAKYKLTPKGVEKVDQLPMVNRHIENVSWLSPDTLFLITLDDKSYSYINYYIIAVNDFKIVKQGQINLPIDNPEFPIISIGFSIIKNSKLLIGYCFNKIYNTTDFTTSDYMYLAEIDTTNMQVEKILKDARSSYPGGINTVQSYSFKDSSGDFYFMSCPGVALGNNTKMPTAIFRIKDKASIIDPTYMINLSEKTGNHAYGFWFLGKDQAIIRSERKDLYTDFSDHHSTYQFEYYLINLKSQEIAKLALPYDKGTRKESVLVSNNKAYITIDDKDDNHQVWIYDILTRKISEGLKLDNQVDFIVRIDKFN</sequence>
<dbReference type="EMBL" id="JAGKSB010000001">
    <property type="protein sequence ID" value="MBP3942069.1"/>
    <property type="molecule type" value="Genomic_DNA"/>
</dbReference>
<evidence type="ECO:0000256" key="1">
    <source>
        <dbReference type="SAM" id="SignalP"/>
    </source>
</evidence>
<protein>
    <submittedName>
        <fullName evidence="2">DUF4374 domain-containing protein</fullName>
    </submittedName>
</protein>
<dbReference type="PROSITE" id="PS51257">
    <property type="entry name" value="PROKAR_LIPOPROTEIN"/>
    <property type="match status" value="1"/>
</dbReference>
<feature type="chain" id="PRO_5035755804" evidence="1">
    <location>
        <begin position="26"/>
        <end position="402"/>
    </location>
</feature>
<organism evidence="2 3">
    <name type="scientific">Rhinopithecimicrobium faecis</name>
    <dbReference type="NCBI Taxonomy" id="2820698"/>
    <lineage>
        <taxon>Bacteria</taxon>
        <taxon>Pseudomonadati</taxon>
        <taxon>Bacteroidota</taxon>
        <taxon>Sphingobacteriia</taxon>
        <taxon>Sphingobacteriales</taxon>
        <taxon>Sphingobacteriaceae</taxon>
        <taxon>Rhinopithecimicrobium</taxon>
    </lineage>
</organism>
<dbReference type="Proteomes" id="UP000679691">
    <property type="component" value="Unassembled WGS sequence"/>
</dbReference>
<feature type="signal peptide" evidence="1">
    <location>
        <begin position="1"/>
        <end position="25"/>
    </location>
</feature>
<dbReference type="AlphaFoldDB" id="A0A8T4H5G3"/>
<reference evidence="2" key="1">
    <citation type="submission" date="2021-03" db="EMBL/GenBank/DDBJ databases">
        <authorList>
            <person name="Lu T."/>
            <person name="Wang Q."/>
            <person name="Han X."/>
        </authorList>
    </citation>
    <scope>NUCLEOTIDE SEQUENCE</scope>
    <source>
        <strain evidence="2">WQ 2009</strain>
    </source>
</reference>